<dbReference type="OrthoDB" id="202825at2759"/>
<keyword evidence="8" id="KW-1185">Reference proteome</keyword>
<evidence type="ECO:0000313" key="8">
    <source>
        <dbReference type="Proteomes" id="UP000314294"/>
    </source>
</evidence>
<dbReference type="PROSITE" id="PS51221">
    <property type="entry name" value="TTL"/>
    <property type="match status" value="1"/>
</dbReference>
<accession>A0A4Z2IV22</accession>
<dbReference type="PANTHER" id="PTHR45870:SF2">
    <property type="entry name" value="TUBULIN MONOGLYCYLASE TTLL3"/>
    <property type="match status" value="1"/>
</dbReference>
<evidence type="ECO:0000256" key="3">
    <source>
        <dbReference type="ARBA" id="ARBA00022598"/>
    </source>
</evidence>
<keyword evidence="4" id="KW-0547">Nucleotide-binding</keyword>
<dbReference type="InterPro" id="IPR004344">
    <property type="entry name" value="TTL/TTLL_fam"/>
</dbReference>
<keyword evidence="3" id="KW-0436">Ligase</keyword>
<gene>
    <name evidence="7" type="primary">ttll3_2</name>
    <name evidence="7" type="ORF">EYF80_008420</name>
</gene>
<dbReference type="GO" id="GO:0015630">
    <property type="term" value="C:microtubule cytoskeleton"/>
    <property type="evidence" value="ECO:0007669"/>
    <property type="project" value="TreeGrafter"/>
</dbReference>
<organism evidence="7 8">
    <name type="scientific">Liparis tanakae</name>
    <name type="common">Tanaka's snailfish</name>
    <dbReference type="NCBI Taxonomy" id="230148"/>
    <lineage>
        <taxon>Eukaryota</taxon>
        <taxon>Metazoa</taxon>
        <taxon>Chordata</taxon>
        <taxon>Craniata</taxon>
        <taxon>Vertebrata</taxon>
        <taxon>Euteleostomi</taxon>
        <taxon>Actinopterygii</taxon>
        <taxon>Neopterygii</taxon>
        <taxon>Teleostei</taxon>
        <taxon>Neoteleostei</taxon>
        <taxon>Acanthomorphata</taxon>
        <taxon>Eupercaria</taxon>
        <taxon>Perciformes</taxon>
        <taxon>Cottioidei</taxon>
        <taxon>Cottales</taxon>
        <taxon>Liparidae</taxon>
        <taxon>Liparis</taxon>
    </lineage>
</organism>
<evidence type="ECO:0000256" key="6">
    <source>
        <dbReference type="ARBA" id="ARBA00048944"/>
    </source>
</evidence>
<dbReference type="GO" id="GO:0070736">
    <property type="term" value="F:protein-glycine ligase activity, initiating"/>
    <property type="evidence" value="ECO:0007669"/>
    <property type="project" value="TreeGrafter"/>
</dbReference>
<dbReference type="GO" id="GO:0005524">
    <property type="term" value="F:ATP binding"/>
    <property type="evidence" value="ECO:0007669"/>
    <property type="project" value="UniProtKB-KW"/>
</dbReference>
<dbReference type="Pfam" id="PF03133">
    <property type="entry name" value="TTL"/>
    <property type="match status" value="1"/>
</dbReference>
<dbReference type="EMBL" id="SRLO01000047">
    <property type="protein sequence ID" value="TNN81364.1"/>
    <property type="molecule type" value="Genomic_DNA"/>
</dbReference>
<dbReference type="GO" id="GO:0003341">
    <property type="term" value="P:cilium movement"/>
    <property type="evidence" value="ECO:0007669"/>
    <property type="project" value="TreeGrafter"/>
</dbReference>
<sequence length="182" mass="20460">MWSCSQFRAYLQRQGRGEEWESVVVRGMQQAVVRALQTAQDLVEPRKASFELYGADFMLGNDLRPWLLEINASPTMACTTSVTARLCPAVQLDTLRVVLDRRTDPSAYTGGFQLIFKQAAVEVPQYMGVNLLVEGAPVRRSRPLLHRQTVTSNPTLAAQYPLDQQGEPSCWREKEAADVNIF</sequence>
<proteinExistence type="predicted"/>
<dbReference type="AlphaFoldDB" id="A0A4Z2IV22"/>
<dbReference type="PANTHER" id="PTHR45870">
    <property type="entry name" value="TUBULIN MONOGLYCYLASE TTLL3"/>
    <property type="match status" value="1"/>
</dbReference>
<protein>
    <submittedName>
        <fullName evidence="7">Tubulin monoglycylase TTLL3</fullName>
    </submittedName>
</protein>
<keyword evidence="2" id="KW-0963">Cytoplasm</keyword>
<dbReference type="InterPro" id="IPR051437">
    <property type="entry name" value="TTLL_monoglycylase"/>
</dbReference>
<dbReference type="GO" id="GO:0005930">
    <property type="term" value="C:axoneme"/>
    <property type="evidence" value="ECO:0007669"/>
    <property type="project" value="TreeGrafter"/>
</dbReference>
<evidence type="ECO:0000313" key="7">
    <source>
        <dbReference type="EMBL" id="TNN81364.1"/>
    </source>
</evidence>
<keyword evidence="5" id="KW-0067">ATP-binding</keyword>
<dbReference type="GO" id="GO:0060271">
    <property type="term" value="P:cilium assembly"/>
    <property type="evidence" value="ECO:0007669"/>
    <property type="project" value="TreeGrafter"/>
</dbReference>
<evidence type="ECO:0000256" key="4">
    <source>
        <dbReference type="ARBA" id="ARBA00022741"/>
    </source>
</evidence>
<comment type="catalytic activity">
    <reaction evidence="6">
        <text>L-glutamyl-[protein] + glycine + ATP = glycyl-L-glutamyl-[protein] + ADP + phosphate + H(+)</text>
        <dbReference type="Rhea" id="RHEA:67180"/>
        <dbReference type="Rhea" id="RHEA-COMP:10208"/>
        <dbReference type="Rhea" id="RHEA-COMP:17207"/>
        <dbReference type="ChEBI" id="CHEBI:15378"/>
        <dbReference type="ChEBI" id="CHEBI:29973"/>
        <dbReference type="ChEBI" id="CHEBI:30616"/>
        <dbReference type="ChEBI" id="CHEBI:43474"/>
        <dbReference type="ChEBI" id="CHEBI:57305"/>
        <dbReference type="ChEBI" id="CHEBI:167890"/>
        <dbReference type="ChEBI" id="CHEBI:456216"/>
    </reaction>
    <physiologicalReaction direction="left-to-right" evidence="6">
        <dbReference type="Rhea" id="RHEA:67181"/>
    </physiologicalReaction>
</comment>
<evidence type="ECO:0000256" key="1">
    <source>
        <dbReference type="ARBA" id="ARBA00004611"/>
    </source>
</evidence>
<dbReference type="Gene3D" id="3.30.470.20">
    <property type="entry name" value="ATP-grasp fold, B domain"/>
    <property type="match status" value="1"/>
</dbReference>
<dbReference type="Proteomes" id="UP000314294">
    <property type="component" value="Unassembled WGS sequence"/>
</dbReference>
<comment type="caution">
    <text evidence="7">The sequence shown here is derived from an EMBL/GenBank/DDBJ whole genome shotgun (WGS) entry which is preliminary data.</text>
</comment>
<evidence type="ECO:0000256" key="2">
    <source>
        <dbReference type="ARBA" id="ARBA00022490"/>
    </source>
</evidence>
<name>A0A4Z2IV22_9TELE</name>
<dbReference type="SUPFAM" id="SSF56059">
    <property type="entry name" value="Glutathione synthetase ATP-binding domain-like"/>
    <property type="match status" value="1"/>
</dbReference>
<comment type="subcellular location">
    <subcellularLocation>
        <location evidence="1">Cytoplasm</location>
        <location evidence="1">Cytoskeleton</location>
        <location evidence="1">Flagellum axoneme</location>
    </subcellularLocation>
</comment>
<reference evidence="7 8" key="1">
    <citation type="submission" date="2019-03" db="EMBL/GenBank/DDBJ databases">
        <title>First draft genome of Liparis tanakae, snailfish: a comprehensive survey of snailfish specific genes.</title>
        <authorList>
            <person name="Kim W."/>
            <person name="Song I."/>
            <person name="Jeong J.-H."/>
            <person name="Kim D."/>
            <person name="Kim S."/>
            <person name="Ryu S."/>
            <person name="Song J.Y."/>
            <person name="Lee S.K."/>
        </authorList>
    </citation>
    <scope>NUCLEOTIDE SEQUENCE [LARGE SCALE GENOMIC DNA]</scope>
    <source>
        <tissue evidence="7">Muscle</tissue>
    </source>
</reference>
<evidence type="ECO:0000256" key="5">
    <source>
        <dbReference type="ARBA" id="ARBA00022840"/>
    </source>
</evidence>